<accession>A0AAU7KPK3</accession>
<proteinExistence type="predicted"/>
<name>A0AAU7KPK3_9GAMM</name>
<evidence type="ECO:0000313" key="1">
    <source>
        <dbReference type="EMBL" id="XBO72948.1"/>
    </source>
</evidence>
<dbReference type="RefSeq" id="WP_348828059.1">
    <property type="nucleotide sequence ID" value="NZ_CP098827.1"/>
</dbReference>
<dbReference type="EMBL" id="CP098827">
    <property type="protein sequence ID" value="XBO72948.1"/>
    <property type="molecule type" value="Genomic_DNA"/>
</dbReference>
<protein>
    <submittedName>
        <fullName evidence="1">Uncharacterized protein</fullName>
    </submittedName>
</protein>
<sequence length="202" mass="21038">MYVIATRIITVEYIPGFTHDDFAAIHLDGRVVPVVCSYPISRDTLTPLIDIKDSIIVVIDVQAICDSVTIGINLAIPIIQVGTGGRSVAAVGRDVVVAVRERKVAVNKVVIVGIIAIVGIRSLEDIQQAIMIGVGSIRDGPGAIIAFGNIRHAIVVGVAIEIVCRAVAIGIDRRQPLAGRSGGIAGVLVVGVIESVLVDIGA</sequence>
<dbReference type="AlphaFoldDB" id="A0AAU7KPK3"/>
<reference evidence="1" key="1">
    <citation type="submission" date="2022-06" db="EMBL/GenBank/DDBJ databases">
        <title>A novel DMS-producing enzyme.</title>
        <authorList>
            <person name="Zhang Y."/>
        </authorList>
    </citation>
    <scope>NUCLEOTIDE SEQUENCE</scope>
    <source>
        <strain evidence="1">RT37</strain>
    </source>
</reference>
<gene>
    <name evidence="1" type="ORF">NFG58_09715</name>
</gene>
<organism evidence="1">
    <name type="scientific">Halomonas sp. RT37</name>
    <dbReference type="NCBI Taxonomy" id="2950872"/>
    <lineage>
        <taxon>Bacteria</taxon>
        <taxon>Pseudomonadati</taxon>
        <taxon>Pseudomonadota</taxon>
        <taxon>Gammaproteobacteria</taxon>
        <taxon>Oceanospirillales</taxon>
        <taxon>Halomonadaceae</taxon>
        <taxon>Halomonas</taxon>
    </lineage>
</organism>